<dbReference type="FunCoup" id="R7V2I8">
    <property type="interactions" value="10"/>
</dbReference>
<dbReference type="InterPro" id="IPR050111">
    <property type="entry name" value="C-type_lectin/snaclec_domain"/>
</dbReference>
<accession>R7V2I8</accession>
<dbReference type="OMA" id="WNDEACY"/>
<dbReference type="InterPro" id="IPR016187">
    <property type="entry name" value="CTDL_fold"/>
</dbReference>
<dbReference type="STRING" id="283909.R7V2I8"/>
<dbReference type="HOGENOM" id="CLU_049894_13_3_1"/>
<dbReference type="EMBL" id="KB295515">
    <property type="protein sequence ID" value="ELU13073.1"/>
    <property type="molecule type" value="Genomic_DNA"/>
</dbReference>
<dbReference type="SMART" id="SM00034">
    <property type="entry name" value="CLECT"/>
    <property type="match status" value="1"/>
</dbReference>
<evidence type="ECO:0000313" key="5">
    <source>
        <dbReference type="EnsemblMetazoa" id="CapteP200131"/>
    </source>
</evidence>
<dbReference type="InterPro" id="IPR018378">
    <property type="entry name" value="C-type_lectin_CS"/>
</dbReference>
<feature type="domain" description="C-type lectin" evidence="3">
    <location>
        <begin position="75"/>
        <end position="198"/>
    </location>
</feature>
<dbReference type="SUPFAM" id="SSF56436">
    <property type="entry name" value="C-type lectin-like"/>
    <property type="match status" value="1"/>
</dbReference>
<gene>
    <name evidence="4" type="ORF">CAPTEDRAFT_200131</name>
</gene>
<dbReference type="CDD" id="cd00037">
    <property type="entry name" value="CLECT"/>
    <property type="match status" value="1"/>
</dbReference>
<dbReference type="Proteomes" id="UP000014760">
    <property type="component" value="Unassembled WGS sequence"/>
</dbReference>
<evidence type="ECO:0000259" key="3">
    <source>
        <dbReference type="PROSITE" id="PS50041"/>
    </source>
</evidence>
<dbReference type="OrthoDB" id="10047605at2759"/>
<reference evidence="5" key="3">
    <citation type="submission" date="2015-06" db="UniProtKB">
        <authorList>
            <consortium name="EnsemblMetazoa"/>
        </authorList>
    </citation>
    <scope>IDENTIFICATION</scope>
</reference>
<dbReference type="Pfam" id="PF00059">
    <property type="entry name" value="Lectin_C"/>
    <property type="match status" value="1"/>
</dbReference>
<keyword evidence="1" id="KW-1015">Disulfide bond</keyword>
<dbReference type="AlphaFoldDB" id="R7V2I8"/>
<evidence type="ECO:0000256" key="2">
    <source>
        <dbReference type="SAM" id="SignalP"/>
    </source>
</evidence>
<dbReference type="EnsemblMetazoa" id="CapteT200131">
    <property type="protein sequence ID" value="CapteP200131"/>
    <property type="gene ID" value="CapteG200131"/>
</dbReference>
<protein>
    <recommendedName>
        <fullName evidence="3">C-type lectin domain-containing protein</fullName>
    </recommendedName>
</protein>
<dbReference type="EMBL" id="AMQN01005248">
    <property type="status" value="NOT_ANNOTATED_CDS"/>
    <property type="molecule type" value="Genomic_DNA"/>
</dbReference>
<proteinExistence type="predicted"/>
<feature type="signal peptide" evidence="2">
    <location>
        <begin position="1"/>
        <end position="18"/>
    </location>
</feature>
<dbReference type="InterPro" id="IPR001304">
    <property type="entry name" value="C-type_lectin-like"/>
</dbReference>
<dbReference type="Gene3D" id="3.10.100.10">
    <property type="entry name" value="Mannose-Binding Protein A, subunit A"/>
    <property type="match status" value="1"/>
</dbReference>
<name>R7V2I8_CAPTE</name>
<organism evidence="4">
    <name type="scientific">Capitella teleta</name>
    <name type="common">Polychaete worm</name>
    <dbReference type="NCBI Taxonomy" id="283909"/>
    <lineage>
        <taxon>Eukaryota</taxon>
        <taxon>Metazoa</taxon>
        <taxon>Spiralia</taxon>
        <taxon>Lophotrochozoa</taxon>
        <taxon>Annelida</taxon>
        <taxon>Polychaeta</taxon>
        <taxon>Sedentaria</taxon>
        <taxon>Scolecida</taxon>
        <taxon>Capitellidae</taxon>
        <taxon>Capitella</taxon>
    </lineage>
</organism>
<dbReference type="PANTHER" id="PTHR22803">
    <property type="entry name" value="MANNOSE, PHOSPHOLIPASE, LECTIN RECEPTOR RELATED"/>
    <property type="match status" value="1"/>
</dbReference>
<reference evidence="4 6" key="2">
    <citation type="journal article" date="2013" name="Nature">
        <title>Insights into bilaterian evolution from three spiralian genomes.</title>
        <authorList>
            <person name="Simakov O."/>
            <person name="Marletaz F."/>
            <person name="Cho S.J."/>
            <person name="Edsinger-Gonzales E."/>
            <person name="Havlak P."/>
            <person name="Hellsten U."/>
            <person name="Kuo D.H."/>
            <person name="Larsson T."/>
            <person name="Lv J."/>
            <person name="Arendt D."/>
            <person name="Savage R."/>
            <person name="Osoegawa K."/>
            <person name="de Jong P."/>
            <person name="Grimwood J."/>
            <person name="Chapman J.A."/>
            <person name="Shapiro H."/>
            <person name="Aerts A."/>
            <person name="Otillar R.P."/>
            <person name="Terry A.Y."/>
            <person name="Boore J.L."/>
            <person name="Grigoriev I.V."/>
            <person name="Lindberg D.R."/>
            <person name="Seaver E.C."/>
            <person name="Weisblat D.A."/>
            <person name="Putnam N.H."/>
            <person name="Rokhsar D.S."/>
        </authorList>
    </citation>
    <scope>NUCLEOTIDE SEQUENCE</scope>
    <source>
        <strain evidence="4 6">I ESC-2004</strain>
    </source>
</reference>
<dbReference type="PROSITE" id="PS00615">
    <property type="entry name" value="C_TYPE_LECTIN_1"/>
    <property type="match status" value="1"/>
</dbReference>
<dbReference type="InterPro" id="IPR016186">
    <property type="entry name" value="C-type_lectin-like/link_sf"/>
</dbReference>
<keyword evidence="2" id="KW-0732">Signal</keyword>
<feature type="chain" id="PRO_5008788678" description="C-type lectin domain-containing protein" evidence="2">
    <location>
        <begin position="19"/>
        <end position="204"/>
    </location>
</feature>
<dbReference type="PROSITE" id="PS50041">
    <property type="entry name" value="C_TYPE_LECTIN_2"/>
    <property type="match status" value="1"/>
</dbReference>
<evidence type="ECO:0000313" key="4">
    <source>
        <dbReference type="EMBL" id="ELU13073.1"/>
    </source>
</evidence>
<evidence type="ECO:0000256" key="1">
    <source>
        <dbReference type="ARBA" id="ARBA00023157"/>
    </source>
</evidence>
<keyword evidence="6" id="KW-1185">Reference proteome</keyword>
<evidence type="ECO:0000313" key="6">
    <source>
        <dbReference type="Proteomes" id="UP000014760"/>
    </source>
</evidence>
<reference evidence="6" key="1">
    <citation type="submission" date="2012-12" db="EMBL/GenBank/DDBJ databases">
        <authorList>
            <person name="Hellsten U."/>
            <person name="Grimwood J."/>
            <person name="Chapman J.A."/>
            <person name="Shapiro H."/>
            <person name="Aerts A."/>
            <person name="Otillar R.P."/>
            <person name="Terry A.Y."/>
            <person name="Boore J.L."/>
            <person name="Simakov O."/>
            <person name="Marletaz F."/>
            <person name="Cho S.-J."/>
            <person name="Edsinger-Gonzales E."/>
            <person name="Havlak P."/>
            <person name="Kuo D.-H."/>
            <person name="Larsson T."/>
            <person name="Lv J."/>
            <person name="Arendt D."/>
            <person name="Savage R."/>
            <person name="Osoegawa K."/>
            <person name="de Jong P."/>
            <person name="Lindberg D.R."/>
            <person name="Seaver E.C."/>
            <person name="Weisblat D.A."/>
            <person name="Putnam N.H."/>
            <person name="Grigoriev I.V."/>
            <person name="Rokhsar D.S."/>
        </authorList>
    </citation>
    <scope>NUCLEOTIDE SEQUENCE</scope>
    <source>
        <strain evidence="6">I ESC-2004</strain>
    </source>
</reference>
<sequence>MYQVVALVVVLCLTGGQCQSTQKPLTFEQGHQYCVETKHAVDRVYQLQSSVNELTHIVRKLLVVALADPCRTWNNEVSCYKFNTEHLTWPNAKSACLTGEGHLVALENQAENDFIQQTLRSNSAYNNHNWWTSGYKIENNKKWVWDGIHVDTDIAPERWFTNEPNNKGKSEKCAEMKMLFDFKLNDQHCNSTNAFICEYTFKRP</sequence>